<dbReference type="OrthoDB" id="3747467at2759"/>
<protein>
    <submittedName>
        <fullName evidence="1">Uncharacterized protein</fullName>
    </submittedName>
</protein>
<evidence type="ECO:0000313" key="1">
    <source>
        <dbReference type="EMBL" id="ORX94401.1"/>
    </source>
</evidence>
<evidence type="ECO:0000313" key="2">
    <source>
        <dbReference type="Proteomes" id="UP000193144"/>
    </source>
</evidence>
<organism evidence="1 2">
    <name type="scientific">Clohesyomyces aquaticus</name>
    <dbReference type="NCBI Taxonomy" id="1231657"/>
    <lineage>
        <taxon>Eukaryota</taxon>
        <taxon>Fungi</taxon>
        <taxon>Dikarya</taxon>
        <taxon>Ascomycota</taxon>
        <taxon>Pezizomycotina</taxon>
        <taxon>Dothideomycetes</taxon>
        <taxon>Pleosporomycetidae</taxon>
        <taxon>Pleosporales</taxon>
        <taxon>Lindgomycetaceae</taxon>
        <taxon>Clohesyomyces</taxon>
    </lineage>
</organism>
<sequence>MANLYVAIYKPRGGNVHHWALWLEGSGWSHLFEADGDPGQYELKERTNTQPSASSRHKTNVFVAQIDDINGFTENARGCKPKKDSAAWDCQEYVMEVLEAANLDGILGDYDYQRIKDHLESIYNQ</sequence>
<dbReference type="Proteomes" id="UP000193144">
    <property type="component" value="Unassembled WGS sequence"/>
</dbReference>
<dbReference type="Pfam" id="PF20174">
    <property type="entry name" value="DUF6540"/>
    <property type="match status" value="1"/>
</dbReference>
<accession>A0A1Y1Y8Q3</accession>
<gene>
    <name evidence="1" type="ORF">BCR34DRAFT_499289</name>
</gene>
<dbReference type="EMBL" id="MCFA01000309">
    <property type="protein sequence ID" value="ORX94401.1"/>
    <property type="molecule type" value="Genomic_DNA"/>
</dbReference>
<dbReference type="InterPro" id="IPR046670">
    <property type="entry name" value="DUF6540"/>
</dbReference>
<name>A0A1Y1Y8Q3_9PLEO</name>
<comment type="caution">
    <text evidence="1">The sequence shown here is derived from an EMBL/GenBank/DDBJ whole genome shotgun (WGS) entry which is preliminary data.</text>
</comment>
<dbReference type="AlphaFoldDB" id="A0A1Y1Y8Q3"/>
<proteinExistence type="predicted"/>
<reference evidence="1 2" key="1">
    <citation type="submission" date="2016-07" db="EMBL/GenBank/DDBJ databases">
        <title>Pervasive Adenine N6-methylation of Active Genes in Fungi.</title>
        <authorList>
            <consortium name="DOE Joint Genome Institute"/>
            <person name="Mondo S.J."/>
            <person name="Dannebaum R.O."/>
            <person name="Kuo R.C."/>
            <person name="Labutti K."/>
            <person name="Haridas S."/>
            <person name="Kuo A."/>
            <person name="Salamov A."/>
            <person name="Ahrendt S.R."/>
            <person name="Lipzen A."/>
            <person name="Sullivan W."/>
            <person name="Andreopoulos W.B."/>
            <person name="Clum A."/>
            <person name="Lindquist E."/>
            <person name="Daum C."/>
            <person name="Ramamoorthy G.K."/>
            <person name="Gryganskyi A."/>
            <person name="Culley D."/>
            <person name="Magnuson J.K."/>
            <person name="James T.Y."/>
            <person name="O'Malley M.A."/>
            <person name="Stajich J.E."/>
            <person name="Spatafora J.W."/>
            <person name="Visel A."/>
            <person name="Grigoriev I.V."/>
        </authorList>
    </citation>
    <scope>NUCLEOTIDE SEQUENCE [LARGE SCALE GENOMIC DNA]</scope>
    <source>
        <strain evidence="1 2">CBS 115471</strain>
    </source>
</reference>
<keyword evidence="2" id="KW-1185">Reference proteome</keyword>